<dbReference type="Gene3D" id="1.10.287.130">
    <property type="match status" value="1"/>
</dbReference>
<evidence type="ECO:0000256" key="5">
    <source>
        <dbReference type="ARBA" id="ARBA00022679"/>
    </source>
</evidence>
<evidence type="ECO:0000256" key="4">
    <source>
        <dbReference type="ARBA" id="ARBA00022553"/>
    </source>
</evidence>
<dbReference type="CDD" id="cd06225">
    <property type="entry name" value="HAMP"/>
    <property type="match status" value="1"/>
</dbReference>
<dbReference type="CDD" id="cd00082">
    <property type="entry name" value="HisKA"/>
    <property type="match status" value="1"/>
</dbReference>
<evidence type="ECO:0000256" key="1">
    <source>
        <dbReference type="ARBA" id="ARBA00000085"/>
    </source>
</evidence>
<keyword evidence="4" id="KW-0597">Phosphoprotein</keyword>
<dbReference type="PROSITE" id="PS50109">
    <property type="entry name" value="HIS_KIN"/>
    <property type="match status" value="1"/>
</dbReference>
<dbReference type="InterPro" id="IPR003594">
    <property type="entry name" value="HATPase_dom"/>
</dbReference>
<dbReference type="RefSeq" id="WP_191594786.1">
    <property type="nucleotide sequence ID" value="NZ_JACYFC010000003.1"/>
</dbReference>
<name>A0ABR8NZD0_9GAMM</name>
<dbReference type="SMART" id="SM00388">
    <property type="entry name" value="HisKA"/>
    <property type="match status" value="1"/>
</dbReference>
<sequence>MLLVGLMFVFIYLTFSTGFNRFVEQEEQKHVNVVKQQLVELYGQSNSWQPISQNIQLWRSIVEQKAKPKELKKADKDQPPKPKINSLSPAFLWINLPPGSLKTGQRISLYNANEQVIVGRDYLRDNPQIEPILLNRNIIGWIGFEPSRLVESSPAKAFLTAQFHNYFMITLCVILLAFIVSIALSRHLMKPIRGIVAGTNALKSGDYSNRITSLTQDELGILSANFNELAETLEQNQKMRTQWVSDTSHELRTPLTVLRSHLLAVQDGVFVPDEKRIALLIKQTDNLSRIVDDLTQLAHSDATILTYTDKCLDIIQVFEGSLEDFALRFKQQGLVVHSVALKRAGKCMIRGDKERLHQLFINLLENTCKYTHPGGQLNIVVNKTDSQIELVLQDSAPGASPEDQDKLFERFYRVEKSRHRGLGGSGLGLALCKQIVEAHSGDISLHSSPFGGLAVQICLPLLEQ</sequence>
<feature type="domain" description="HAMP" evidence="10">
    <location>
        <begin position="186"/>
        <end position="238"/>
    </location>
</feature>
<dbReference type="SMART" id="SM00387">
    <property type="entry name" value="HATPase_c"/>
    <property type="match status" value="1"/>
</dbReference>
<dbReference type="Pfam" id="PF00512">
    <property type="entry name" value="HisKA"/>
    <property type="match status" value="1"/>
</dbReference>
<dbReference type="PROSITE" id="PS50885">
    <property type="entry name" value="HAMP"/>
    <property type="match status" value="1"/>
</dbReference>
<reference evidence="11 12" key="1">
    <citation type="submission" date="2020-09" db="EMBL/GenBank/DDBJ databases">
        <title>Marinomonas sp. nov., isolated from the cysticercosis algae of Qingdao, China.</title>
        <authorList>
            <person name="Sun X."/>
        </authorList>
    </citation>
    <scope>NUCLEOTIDE SEQUENCE [LARGE SCALE GENOMIC DNA]</scope>
    <source>
        <strain evidence="11 12">SM2066</strain>
    </source>
</reference>
<organism evidence="11 12">
    <name type="scientific">Marinomonas colpomeniae</name>
    <dbReference type="NCBI Taxonomy" id="2774408"/>
    <lineage>
        <taxon>Bacteria</taxon>
        <taxon>Pseudomonadati</taxon>
        <taxon>Pseudomonadota</taxon>
        <taxon>Gammaproteobacteria</taxon>
        <taxon>Oceanospirillales</taxon>
        <taxon>Oceanospirillaceae</taxon>
        <taxon>Marinomonas</taxon>
    </lineage>
</organism>
<feature type="transmembrane region" description="Helical" evidence="8">
    <location>
        <begin position="166"/>
        <end position="184"/>
    </location>
</feature>
<evidence type="ECO:0000313" key="11">
    <source>
        <dbReference type="EMBL" id="MBD5771404.1"/>
    </source>
</evidence>
<keyword evidence="8" id="KW-1133">Transmembrane helix</keyword>
<dbReference type="InterPro" id="IPR004358">
    <property type="entry name" value="Sig_transdc_His_kin-like_C"/>
</dbReference>
<dbReference type="InterPro" id="IPR005467">
    <property type="entry name" value="His_kinase_dom"/>
</dbReference>
<keyword evidence="12" id="KW-1185">Reference proteome</keyword>
<dbReference type="InterPro" id="IPR036890">
    <property type="entry name" value="HATPase_C_sf"/>
</dbReference>
<comment type="catalytic activity">
    <reaction evidence="1">
        <text>ATP + protein L-histidine = ADP + protein N-phospho-L-histidine.</text>
        <dbReference type="EC" id="2.7.13.3"/>
    </reaction>
</comment>
<dbReference type="Gene3D" id="3.30.565.10">
    <property type="entry name" value="Histidine kinase-like ATPase, C-terminal domain"/>
    <property type="match status" value="1"/>
</dbReference>
<gene>
    <name evidence="11" type="ORF">IF202_10120</name>
</gene>
<dbReference type="PANTHER" id="PTHR45453">
    <property type="entry name" value="PHOSPHATE REGULON SENSOR PROTEIN PHOR"/>
    <property type="match status" value="1"/>
</dbReference>
<dbReference type="InterPro" id="IPR036097">
    <property type="entry name" value="HisK_dim/P_sf"/>
</dbReference>
<comment type="subcellular location">
    <subcellularLocation>
        <location evidence="2">Membrane</location>
    </subcellularLocation>
</comment>
<dbReference type="Gene3D" id="6.10.340.10">
    <property type="match status" value="1"/>
</dbReference>
<proteinExistence type="predicted"/>
<accession>A0ABR8NZD0</accession>
<evidence type="ECO:0000256" key="2">
    <source>
        <dbReference type="ARBA" id="ARBA00004370"/>
    </source>
</evidence>
<dbReference type="SUPFAM" id="SSF55874">
    <property type="entry name" value="ATPase domain of HSP90 chaperone/DNA topoisomerase II/histidine kinase"/>
    <property type="match status" value="1"/>
</dbReference>
<protein>
    <recommendedName>
        <fullName evidence="3">histidine kinase</fullName>
        <ecNumber evidence="3">2.7.13.3</ecNumber>
    </recommendedName>
</protein>
<dbReference type="EC" id="2.7.13.3" evidence="3"/>
<evidence type="ECO:0000256" key="6">
    <source>
        <dbReference type="ARBA" id="ARBA00022777"/>
    </source>
</evidence>
<dbReference type="PRINTS" id="PR00344">
    <property type="entry name" value="BCTRLSENSOR"/>
</dbReference>
<keyword evidence="6" id="KW-0418">Kinase</keyword>
<dbReference type="EMBL" id="JACYFC010000003">
    <property type="protein sequence ID" value="MBD5771404.1"/>
    <property type="molecule type" value="Genomic_DNA"/>
</dbReference>
<feature type="domain" description="Histidine kinase" evidence="9">
    <location>
        <begin position="246"/>
        <end position="463"/>
    </location>
</feature>
<keyword evidence="8" id="KW-0472">Membrane</keyword>
<comment type="caution">
    <text evidence="11">The sequence shown here is derived from an EMBL/GenBank/DDBJ whole genome shotgun (WGS) entry which is preliminary data.</text>
</comment>
<evidence type="ECO:0000256" key="3">
    <source>
        <dbReference type="ARBA" id="ARBA00012438"/>
    </source>
</evidence>
<keyword evidence="8" id="KW-0812">Transmembrane</keyword>
<evidence type="ECO:0000313" key="12">
    <source>
        <dbReference type="Proteomes" id="UP000604161"/>
    </source>
</evidence>
<evidence type="ECO:0000256" key="7">
    <source>
        <dbReference type="ARBA" id="ARBA00023012"/>
    </source>
</evidence>
<dbReference type="InterPro" id="IPR050351">
    <property type="entry name" value="BphY/WalK/GraS-like"/>
</dbReference>
<evidence type="ECO:0000259" key="10">
    <source>
        <dbReference type="PROSITE" id="PS50885"/>
    </source>
</evidence>
<dbReference type="SMART" id="SM00304">
    <property type="entry name" value="HAMP"/>
    <property type="match status" value="1"/>
</dbReference>
<dbReference type="InterPro" id="IPR003660">
    <property type="entry name" value="HAMP_dom"/>
</dbReference>
<dbReference type="SUPFAM" id="SSF47384">
    <property type="entry name" value="Homodimeric domain of signal transducing histidine kinase"/>
    <property type="match status" value="1"/>
</dbReference>
<dbReference type="InterPro" id="IPR003661">
    <property type="entry name" value="HisK_dim/P_dom"/>
</dbReference>
<dbReference type="Pfam" id="PF00672">
    <property type="entry name" value="HAMP"/>
    <property type="match status" value="1"/>
</dbReference>
<dbReference type="SUPFAM" id="SSF158472">
    <property type="entry name" value="HAMP domain-like"/>
    <property type="match status" value="1"/>
</dbReference>
<keyword evidence="5" id="KW-0808">Transferase</keyword>
<dbReference type="PANTHER" id="PTHR45453:SF1">
    <property type="entry name" value="PHOSPHATE REGULON SENSOR PROTEIN PHOR"/>
    <property type="match status" value="1"/>
</dbReference>
<evidence type="ECO:0000259" key="9">
    <source>
        <dbReference type="PROSITE" id="PS50109"/>
    </source>
</evidence>
<evidence type="ECO:0000256" key="8">
    <source>
        <dbReference type="SAM" id="Phobius"/>
    </source>
</evidence>
<keyword evidence="7" id="KW-0902">Two-component regulatory system</keyword>
<dbReference type="Pfam" id="PF02518">
    <property type="entry name" value="HATPase_c"/>
    <property type="match status" value="1"/>
</dbReference>
<dbReference type="Proteomes" id="UP000604161">
    <property type="component" value="Unassembled WGS sequence"/>
</dbReference>